<feature type="compositionally biased region" description="Basic and acidic residues" evidence="1">
    <location>
        <begin position="131"/>
        <end position="166"/>
    </location>
</feature>
<gene>
    <name evidence="2" type="ORF">FFLO_06308</name>
</gene>
<keyword evidence="3" id="KW-1185">Reference proteome</keyword>
<dbReference type="Proteomes" id="UP000812966">
    <property type="component" value="Unassembled WGS sequence"/>
</dbReference>
<feature type="region of interest" description="Disordered" evidence="1">
    <location>
        <begin position="111"/>
        <end position="166"/>
    </location>
</feature>
<reference evidence="2" key="1">
    <citation type="submission" date="2020-04" db="EMBL/GenBank/DDBJ databases">
        <title>Analysis of mating type loci in Filobasidium floriforme.</title>
        <authorList>
            <person name="Nowrousian M."/>
        </authorList>
    </citation>
    <scope>NUCLEOTIDE SEQUENCE</scope>
    <source>
        <strain evidence="2">CBS 6242</strain>
    </source>
</reference>
<protein>
    <submittedName>
        <fullName evidence="2">Uncharacterized protein</fullName>
    </submittedName>
</protein>
<organism evidence="2 3">
    <name type="scientific">Filobasidium floriforme</name>
    <dbReference type="NCBI Taxonomy" id="5210"/>
    <lineage>
        <taxon>Eukaryota</taxon>
        <taxon>Fungi</taxon>
        <taxon>Dikarya</taxon>
        <taxon>Basidiomycota</taxon>
        <taxon>Agaricomycotina</taxon>
        <taxon>Tremellomycetes</taxon>
        <taxon>Filobasidiales</taxon>
        <taxon>Filobasidiaceae</taxon>
        <taxon>Filobasidium</taxon>
    </lineage>
</organism>
<evidence type="ECO:0000256" key="1">
    <source>
        <dbReference type="SAM" id="MobiDB-lite"/>
    </source>
</evidence>
<evidence type="ECO:0000313" key="2">
    <source>
        <dbReference type="EMBL" id="KAG7528242.1"/>
    </source>
</evidence>
<evidence type="ECO:0000313" key="3">
    <source>
        <dbReference type="Proteomes" id="UP000812966"/>
    </source>
</evidence>
<sequence length="397" mass="44654">MRSFRPVPYPCDLQQNLIGQSKELILYIYPRSSPVHDQLSIHFDKGNTSSGSINTDFDPVRATTDCTIVKCSAIPLKIEGHALVGACSTAHKNHRDLWSMLIQKDFLSGLKPESDNASDESDEEGDAEGTDDYHRMQMGDSKSDDDSNKCLERESSDKPPIHCYNDNKRIMDSSEESNLITTDVEFSYGDKLFQGRFRSHGEWKEVTLHICLADHKKGEPTSVFTFASSDKAVSDKSPEFSSMKRYGDYEMHGPAALIVIGGYAIVRVNSNAFDSHKDHWNFLVSEEFQIQLMKEKENRPQAALRDKVMCARPPKHKTQATKEVNLVSRVLSAITVTLTIPKKNLIPETLSLEDQLNLSLKIPISLNLPHPLLHPVLLDYWSAKSRPKRSSLHVSAL</sequence>
<feature type="compositionally biased region" description="Acidic residues" evidence="1">
    <location>
        <begin position="116"/>
        <end position="130"/>
    </location>
</feature>
<comment type="caution">
    <text evidence="2">The sequence shown here is derived from an EMBL/GenBank/DDBJ whole genome shotgun (WGS) entry which is preliminary data.</text>
</comment>
<dbReference type="AlphaFoldDB" id="A0A8K0JGJ2"/>
<proteinExistence type="predicted"/>
<dbReference type="EMBL" id="JABELV010000196">
    <property type="protein sequence ID" value="KAG7528242.1"/>
    <property type="molecule type" value="Genomic_DNA"/>
</dbReference>
<name>A0A8K0JGJ2_9TREE</name>
<accession>A0A8K0JGJ2</accession>